<dbReference type="Gene3D" id="2.40.100.10">
    <property type="entry name" value="Cyclophilin-like"/>
    <property type="match status" value="1"/>
</dbReference>
<dbReference type="SMART" id="SM00797">
    <property type="entry name" value="AHS2"/>
    <property type="match status" value="1"/>
</dbReference>
<evidence type="ECO:0000256" key="3">
    <source>
        <dbReference type="ARBA" id="ARBA00022840"/>
    </source>
</evidence>
<comment type="caution">
    <text evidence="5">The sequence shown here is derived from an EMBL/GenBank/DDBJ whole genome shotgun (WGS) entry which is preliminary data.</text>
</comment>
<keyword evidence="2 5" id="KW-0378">Hydrolase</keyword>
<evidence type="ECO:0000313" key="6">
    <source>
        <dbReference type="Proteomes" id="UP000434412"/>
    </source>
</evidence>
<sequence length="212" mass="23060">MSIKILQPGLFSTVQDLGRIGYEHIGFSGAGAMDQFSFKVAQSLINNDGPAIEYTLIGPTIQFNTQNTFVITGGSVNASLNNKTISMNSVILAEKGDILKIGAITKGARGYLTFGHTINVPPIAESYATHTRSSIGGFKGRKLLANDVITVKINNDFKENIGKTIHLQDDLLPENNIIHILQGPQFEAFSEEARAKIVNHPYLITEQSDRMG</sequence>
<evidence type="ECO:0000256" key="2">
    <source>
        <dbReference type="ARBA" id="ARBA00022801"/>
    </source>
</evidence>
<name>A0A6B0D4W8_STAAU</name>
<evidence type="ECO:0000259" key="4">
    <source>
        <dbReference type="SMART" id="SM00797"/>
    </source>
</evidence>
<dbReference type="Pfam" id="PF02626">
    <property type="entry name" value="CT_A_B"/>
    <property type="match status" value="1"/>
</dbReference>
<keyword evidence="3" id="KW-0067">ATP-binding</keyword>
<dbReference type="GO" id="GO:0005524">
    <property type="term" value="F:ATP binding"/>
    <property type="evidence" value="ECO:0007669"/>
    <property type="project" value="UniProtKB-KW"/>
</dbReference>
<dbReference type="InterPro" id="IPR003778">
    <property type="entry name" value="CT_A_B"/>
</dbReference>
<evidence type="ECO:0000313" key="5">
    <source>
        <dbReference type="EMBL" id="MVL45956.1"/>
    </source>
</evidence>
<accession>A0A6B0D4W8</accession>
<feature type="non-terminal residue" evidence="5">
    <location>
        <position position="212"/>
    </location>
</feature>
<keyword evidence="1" id="KW-0547">Nucleotide-binding</keyword>
<dbReference type="AlphaFoldDB" id="A0A6B0D4W8"/>
<gene>
    <name evidence="5" type="ORF">GO941_10715</name>
</gene>
<dbReference type="PANTHER" id="PTHR43309">
    <property type="entry name" value="5-OXOPROLINASE SUBUNIT C"/>
    <property type="match status" value="1"/>
</dbReference>
<dbReference type="GO" id="GO:0016787">
    <property type="term" value="F:hydrolase activity"/>
    <property type="evidence" value="ECO:0007669"/>
    <property type="project" value="UniProtKB-KW"/>
</dbReference>
<reference evidence="5 6" key="1">
    <citation type="submission" date="2019-11" db="EMBL/GenBank/DDBJ databases">
        <title>Implementation of targeted gown and glove precautions to prevent Staphylococcus aureus acquisition in community-based nursing homes.</title>
        <authorList>
            <person name="Stine O.C."/>
        </authorList>
    </citation>
    <scope>NUCLEOTIDE SEQUENCE [LARGE SCALE GENOMIC DNA]</scope>
    <source>
        <strain evidence="5 6">S_2023.LVRQ.AN</strain>
    </source>
</reference>
<feature type="domain" description="Carboxyltransferase" evidence="4">
    <location>
        <begin position="24"/>
        <end position="212"/>
    </location>
</feature>
<organism evidence="5 6">
    <name type="scientific">Staphylococcus aureus</name>
    <dbReference type="NCBI Taxonomy" id="1280"/>
    <lineage>
        <taxon>Bacteria</taxon>
        <taxon>Bacillati</taxon>
        <taxon>Bacillota</taxon>
        <taxon>Bacilli</taxon>
        <taxon>Bacillales</taxon>
        <taxon>Staphylococcaceae</taxon>
        <taxon>Staphylococcus</taxon>
    </lineage>
</organism>
<dbReference type="InterPro" id="IPR052708">
    <property type="entry name" value="PxpC"/>
</dbReference>
<protein>
    <submittedName>
        <fullName evidence="5">Allophanate hydrolase</fullName>
    </submittedName>
</protein>
<evidence type="ECO:0000256" key="1">
    <source>
        <dbReference type="ARBA" id="ARBA00022741"/>
    </source>
</evidence>
<dbReference type="EMBL" id="WPVZ01000573">
    <property type="protein sequence ID" value="MVL45956.1"/>
    <property type="molecule type" value="Genomic_DNA"/>
</dbReference>
<proteinExistence type="predicted"/>
<dbReference type="InterPro" id="IPR029000">
    <property type="entry name" value="Cyclophilin-like_dom_sf"/>
</dbReference>
<dbReference type="PANTHER" id="PTHR43309:SF5">
    <property type="entry name" value="5-OXOPROLINASE SUBUNIT C"/>
    <property type="match status" value="1"/>
</dbReference>
<dbReference type="Proteomes" id="UP000434412">
    <property type="component" value="Unassembled WGS sequence"/>
</dbReference>